<dbReference type="Pfam" id="PF21193">
    <property type="entry name" value="NMD_SH3"/>
    <property type="match status" value="1"/>
</dbReference>
<proteinExistence type="inferred from homology"/>
<feature type="domain" description="Nmd3 N-terminal" evidence="9">
    <location>
        <begin position="19"/>
        <end position="247"/>
    </location>
</feature>
<dbReference type="AlphaFoldDB" id="A0AAV7HV21"/>
<evidence type="ECO:0000313" key="13">
    <source>
        <dbReference type="Proteomes" id="UP000826195"/>
    </source>
</evidence>
<evidence type="ECO:0000256" key="1">
    <source>
        <dbReference type="ARBA" id="ARBA00002269"/>
    </source>
</evidence>
<keyword evidence="4 8" id="KW-0813">Transport</keyword>
<dbReference type="InterPro" id="IPR048899">
    <property type="entry name" value="NMD_SH3"/>
</dbReference>
<evidence type="ECO:0000256" key="8">
    <source>
        <dbReference type="RuleBase" id="RU364108"/>
    </source>
</evidence>
<evidence type="ECO:0000259" key="9">
    <source>
        <dbReference type="Pfam" id="PF04981"/>
    </source>
</evidence>
<evidence type="ECO:0000256" key="7">
    <source>
        <dbReference type="ARBA" id="ARBA00023242"/>
    </source>
</evidence>
<dbReference type="InterPro" id="IPR007064">
    <property type="entry name" value="Nmd3_N"/>
</dbReference>
<keyword evidence="7 8" id="KW-0539">Nucleus</keyword>
<dbReference type="InterPro" id="IPR048898">
    <property type="entry name" value="OB_NMD3"/>
</dbReference>
<evidence type="ECO:0000259" key="11">
    <source>
        <dbReference type="Pfam" id="PF21193"/>
    </source>
</evidence>
<organism evidence="12 13">
    <name type="scientific">Cotesia glomerata</name>
    <name type="common">Lepidopteran parasitic wasp</name>
    <name type="synonym">Apanteles glomeratus</name>
    <dbReference type="NCBI Taxonomy" id="32391"/>
    <lineage>
        <taxon>Eukaryota</taxon>
        <taxon>Metazoa</taxon>
        <taxon>Ecdysozoa</taxon>
        <taxon>Arthropoda</taxon>
        <taxon>Hexapoda</taxon>
        <taxon>Insecta</taxon>
        <taxon>Pterygota</taxon>
        <taxon>Neoptera</taxon>
        <taxon>Endopterygota</taxon>
        <taxon>Hymenoptera</taxon>
        <taxon>Apocrita</taxon>
        <taxon>Ichneumonoidea</taxon>
        <taxon>Braconidae</taxon>
        <taxon>Microgastrinae</taxon>
        <taxon>Cotesia</taxon>
    </lineage>
</organism>
<dbReference type="Pfam" id="PF04981">
    <property type="entry name" value="NMD3"/>
    <property type="match status" value="1"/>
</dbReference>
<dbReference type="GO" id="GO:0000055">
    <property type="term" value="P:ribosomal large subunit export from nucleus"/>
    <property type="evidence" value="ECO:0007669"/>
    <property type="project" value="TreeGrafter"/>
</dbReference>
<keyword evidence="5 8" id="KW-0963">Cytoplasm</keyword>
<evidence type="ECO:0000256" key="2">
    <source>
        <dbReference type="ARBA" id="ARBA00009794"/>
    </source>
</evidence>
<dbReference type="PANTHER" id="PTHR12746">
    <property type="entry name" value="NONSENSE-MEDIATED MRNA DECAY PROTEIN 3"/>
    <property type="match status" value="1"/>
</dbReference>
<evidence type="ECO:0000256" key="3">
    <source>
        <dbReference type="ARBA" id="ARBA00017035"/>
    </source>
</evidence>
<keyword evidence="6 8" id="KW-0653">Protein transport</keyword>
<evidence type="ECO:0000313" key="12">
    <source>
        <dbReference type="EMBL" id="KAH0537896.1"/>
    </source>
</evidence>
<dbReference type="Proteomes" id="UP000826195">
    <property type="component" value="Unassembled WGS sequence"/>
</dbReference>
<feature type="domain" description="60S ribosomal export protein NMD3 OB-fold" evidence="10">
    <location>
        <begin position="314"/>
        <end position="410"/>
    </location>
</feature>
<protein>
    <recommendedName>
        <fullName evidence="3 8">60S ribosomal export protein NMD3</fullName>
    </recommendedName>
</protein>
<sequence length="491" mass="56249">MEYITNIEEHQGTATKILCCRCGTLIESNPSNMCAPCLRSEVDITEGIPRQATLYFCRGCERYLQPPNEWVRATLESRELLELCLKKLKGLNRVKLIDAGFVWTEPHSKRVRVKLTVHAEVHGGTVLQQIFVVEFIINHQMCDQCHRAEAQDFWRASVQVRQKAINKKTFYYLEQLILKHKAHEQTLGIKPIHEGIDFYYANESAARKLVDFLLSVLPCRYQHSKKLLSHDIHSNIYNYKFTFSVEIVPISKDSVVCLSRKLTHHLAGIAPIALVYKTSNTIHLIDVSSGQIAEVSATVYWRDSFNSICNPKQLTEYIVMRIEPLKPSELKVFPGQGAISNRHLIAEVELVRASELGLTENYIYSRTHLGHVLKEGDSVLGYAISDSNINDNNFEKLSPNDIPDVILVKKYYGHDKLARRRARIWKLKHLAEGGMETDDEDYNEFLEELEENPDTRQNVNIYRDTSKVIPDGQEVDSIVPLTEMINDLVID</sequence>
<dbReference type="GO" id="GO:0015031">
    <property type="term" value="P:protein transport"/>
    <property type="evidence" value="ECO:0007669"/>
    <property type="project" value="UniProtKB-KW"/>
</dbReference>
<accession>A0AAV7HV21</accession>
<comment type="function">
    <text evidence="1 8">Acts as an adapter for the XPO1/CRM1-mediated export of the 60S ribosomal subunit.</text>
</comment>
<gene>
    <name evidence="12" type="ORF">KQX54_001254</name>
</gene>
<evidence type="ECO:0000256" key="5">
    <source>
        <dbReference type="ARBA" id="ARBA00022490"/>
    </source>
</evidence>
<evidence type="ECO:0000259" key="10">
    <source>
        <dbReference type="Pfam" id="PF21192"/>
    </source>
</evidence>
<dbReference type="Pfam" id="PF21192">
    <property type="entry name" value="OB_NMD3"/>
    <property type="match status" value="1"/>
</dbReference>
<evidence type="ECO:0000256" key="6">
    <source>
        <dbReference type="ARBA" id="ARBA00022927"/>
    </source>
</evidence>
<keyword evidence="13" id="KW-1185">Reference proteome</keyword>
<dbReference type="GO" id="GO:0005737">
    <property type="term" value="C:cytoplasm"/>
    <property type="evidence" value="ECO:0007669"/>
    <property type="project" value="UniProtKB-SubCell"/>
</dbReference>
<dbReference type="InterPro" id="IPR039768">
    <property type="entry name" value="Nmd3"/>
</dbReference>
<feature type="domain" description="60S ribosomal export protein NMD3 SH3" evidence="11">
    <location>
        <begin position="250"/>
        <end position="297"/>
    </location>
</feature>
<dbReference type="EMBL" id="JAHXZJ010002612">
    <property type="protein sequence ID" value="KAH0537896.1"/>
    <property type="molecule type" value="Genomic_DNA"/>
</dbReference>
<dbReference type="GO" id="GO:0043023">
    <property type="term" value="F:ribosomal large subunit binding"/>
    <property type="evidence" value="ECO:0007669"/>
    <property type="project" value="InterPro"/>
</dbReference>
<dbReference type="GO" id="GO:0005634">
    <property type="term" value="C:nucleus"/>
    <property type="evidence" value="ECO:0007669"/>
    <property type="project" value="UniProtKB-SubCell"/>
</dbReference>
<comment type="similarity">
    <text evidence="2 8">Belongs to the NMD3 family.</text>
</comment>
<comment type="caution">
    <text evidence="12">The sequence shown here is derived from an EMBL/GenBank/DDBJ whole genome shotgun (WGS) entry which is preliminary data.</text>
</comment>
<reference evidence="12 13" key="1">
    <citation type="journal article" date="2021" name="J. Hered.">
        <title>A chromosome-level genome assembly of the parasitoid wasp, Cotesia glomerata (Hymenoptera: Braconidae).</title>
        <authorList>
            <person name="Pinto B.J."/>
            <person name="Weis J.J."/>
            <person name="Gamble T."/>
            <person name="Ode P.J."/>
            <person name="Paul R."/>
            <person name="Zaspel J.M."/>
        </authorList>
    </citation>
    <scope>NUCLEOTIDE SEQUENCE [LARGE SCALE GENOMIC DNA]</scope>
    <source>
        <strain evidence="12">CgM1</strain>
    </source>
</reference>
<dbReference type="PANTHER" id="PTHR12746:SF2">
    <property type="entry name" value="60S RIBOSOMAL EXPORT PROTEIN NMD3"/>
    <property type="match status" value="1"/>
</dbReference>
<name>A0AAV7HV21_COTGL</name>
<comment type="subcellular location">
    <subcellularLocation>
        <location evidence="8">Cytoplasm</location>
    </subcellularLocation>
    <subcellularLocation>
        <location evidence="8">Nucleus</location>
    </subcellularLocation>
</comment>
<evidence type="ECO:0000256" key="4">
    <source>
        <dbReference type="ARBA" id="ARBA00022448"/>
    </source>
</evidence>